<keyword evidence="1" id="KW-0732">Signal</keyword>
<gene>
    <name evidence="2" type="ORF">An13g02550</name>
</gene>
<reference evidence="2" key="2">
    <citation type="submission" date="2025-08" db="UniProtKB">
        <authorList>
            <consortium name="RefSeq"/>
        </authorList>
    </citation>
    <scope>IDENTIFICATION</scope>
</reference>
<dbReference type="KEGG" id="ang:An13g02550"/>
<reference evidence="2" key="1">
    <citation type="submission" date="2025-02" db="EMBL/GenBank/DDBJ databases">
        <authorList>
            <consortium name="NCBI Genome Project"/>
        </authorList>
    </citation>
    <scope>NUCLEOTIDE SEQUENCE</scope>
</reference>
<proteinExistence type="predicted"/>
<evidence type="ECO:0000256" key="1">
    <source>
        <dbReference type="SAM" id="SignalP"/>
    </source>
</evidence>
<accession>A0AAJ8E0F6</accession>
<dbReference type="AlphaFoldDB" id="A0AAJ8E0F6"/>
<dbReference type="VEuPathDB" id="FungiDB:An13g02550"/>
<dbReference type="RefSeq" id="XP_059602121.1">
    <property type="nucleotide sequence ID" value="XM_059743900.1"/>
</dbReference>
<feature type="chain" id="PRO_5044864782" evidence="1">
    <location>
        <begin position="24"/>
        <end position="220"/>
    </location>
</feature>
<evidence type="ECO:0000313" key="2">
    <source>
        <dbReference type="RefSeq" id="XP_059602121.1"/>
    </source>
</evidence>
<feature type="signal peptide" evidence="1">
    <location>
        <begin position="1"/>
        <end position="23"/>
    </location>
</feature>
<name>A0AAJ8E0F6_ASPNG</name>
<protein>
    <submittedName>
        <fullName evidence="2">Uncharacterized protein</fullName>
    </submittedName>
</protein>
<dbReference type="GeneID" id="84592840"/>
<sequence>MAIYVSILVVGSFLKLLWPDCKGASESAGAYSSMIGSLEGPALINVDAPSIAAYLSVGISPQEREVRLAVSAEDIVAHTDSAFSVWLECTSALIFSYQDSGRYRSCEDKDCMFKELLGEMEQDAMPHISRLSGRRIFLVLSQTDTMLVSIGLTDCRVKDGDVLVLALGLPAVLVLRKIGQKDIVNEGEESCFKIVGRAFVEPTPFVQDVKSHPLIQFSIK</sequence>
<organism evidence="2">
    <name type="scientific">Aspergillus niger</name>
    <dbReference type="NCBI Taxonomy" id="5061"/>
    <lineage>
        <taxon>Eukaryota</taxon>
        <taxon>Fungi</taxon>
        <taxon>Dikarya</taxon>
        <taxon>Ascomycota</taxon>
        <taxon>Pezizomycotina</taxon>
        <taxon>Eurotiomycetes</taxon>
        <taxon>Eurotiomycetidae</taxon>
        <taxon>Eurotiales</taxon>
        <taxon>Aspergillaceae</taxon>
        <taxon>Aspergillus</taxon>
        <taxon>Aspergillus subgen. Circumdati</taxon>
    </lineage>
</organism>